<protein>
    <submittedName>
        <fullName evidence="6">TetR family transcriptional regulator</fullName>
    </submittedName>
</protein>
<dbReference type="PANTHER" id="PTHR30055:SF238">
    <property type="entry name" value="MYCOFACTOCIN BIOSYNTHESIS TRANSCRIPTIONAL REGULATOR MFTR-RELATED"/>
    <property type="match status" value="1"/>
</dbReference>
<proteinExistence type="predicted"/>
<reference evidence="6 7" key="1">
    <citation type="journal article" date="2018" name="J. Biol. Chem.">
        <title>Discovery of the actinoplanic acid pathway in Streptomyces rapamycinicus reveals a genetically conserved synergism with rapamycin.</title>
        <authorList>
            <person name="Mrak P."/>
            <person name="Krastel P."/>
            <person name="Pivk Lukancic P."/>
            <person name="Tao J."/>
            <person name="Pistorius D."/>
            <person name="Moore C.M."/>
        </authorList>
    </citation>
    <scope>NUCLEOTIDE SEQUENCE [LARGE SCALE GENOMIC DNA]</scope>
    <source>
        <strain evidence="6 7">NRRL 5491</strain>
    </source>
</reference>
<dbReference type="AlphaFoldDB" id="A0A3L8RIM7"/>
<dbReference type="InterPro" id="IPR001647">
    <property type="entry name" value="HTH_TetR"/>
</dbReference>
<feature type="DNA-binding region" description="H-T-H motif" evidence="4">
    <location>
        <begin position="45"/>
        <end position="64"/>
    </location>
</feature>
<dbReference type="InterPro" id="IPR009057">
    <property type="entry name" value="Homeodomain-like_sf"/>
</dbReference>
<dbReference type="Proteomes" id="UP000281594">
    <property type="component" value="Unassembled WGS sequence"/>
</dbReference>
<dbReference type="PROSITE" id="PS50977">
    <property type="entry name" value="HTH_TETR_2"/>
    <property type="match status" value="1"/>
</dbReference>
<dbReference type="EMBL" id="QYCY01000001">
    <property type="protein sequence ID" value="RLV79440.1"/>
    <property type="molecule type" value="Genomic_DNA"/>
</dbReference>
<evidence type="ECO:0000256" key="1">
    <source>
        <dbReference type="ARBA" id="ARBA00023015"/>
    </source>
</evidence>
<dbReference type="STRING" id="1343740.M271_29935"/>
<dbReference type="GO" id="GO:0003700">
    <property type="term" value="F:DNA-binding transcription factor activity"/>
    <property type="evidence" value="ECO:0007669"/>
    <property type="project" value="TreeGrafter"/>
</dbReference>
<keyword evidence="1" id="KW-0805">Transcription regulation</keyword>
<evidence type="ECO:0000256" key="4">
    <source>
        <dbReference type="PROSITE-ProRule" id="PRU00335"/>
    </source>
</evidence>
<comment type="caution">
    <text evidence="6">The sequence shown here is derived from an EMBL/GenBank/DDBJ whole genome shotgun (WGS) entry which is preliminary data.</text>
</comment>
<dbReference type="PANTHER" id="PTHR30055">
    <property type="entry name" value="HTH-TYPE TRANSCRIPTIONAL REGULATOR RUTR"/>
    <property type="match status" value="1"/>
</dbReference>
<keyword evidence="3" id="KW-0804">Transcription</keyword>
<dbReference type="GO" id="GO:0000976">
    <property type="term" value="F:transcription cis-regulatory region binding"/>
    <property type="evidence" value="ECO:0007669"/>
    <property type="project" value="TreeGrafter"/>
</dbReference>
<evidence type="ECO:0000259" key="5">
    <source>
        <dbReference type="PROSITE" id="PS50977"/>
    </source>
</evidence>
<accession>A0A3L8RIM7</accession>
<keyword evidence="2 4" id="KW-0238">DNA-binding</keyword>
<gene>
    <name evidence="6" type="ORF">D3C57_113685</name>
</gene>
<dbReference type="PRINTS" id="PR00455">
    <property type="entry name" value="HTHTETR"/>
</dbReference>
<dbReference type="Gene3D" id="1.10.357.10">
    <property type="entry name" value="Tetracycline Repressor, domain 2"/>
    <property type="match status" value="1"/>
</dbReference>
<dbReference type="InterPro" id="IPR050109">
    <property type="entry name" value="HTH-type_TetR-like_transc_reg"/>
</dbReference>
<sequence length="235" mass="25167">MTATLFAVTAAPNSSLRERKKRRTRQTLIDTALELFTRRGFGGVTLDELCEEVEVSKRTFFRTFTSKEDVAMAPDQDLWRAFLEELETADPAAGLPVVELGRDALLAALARMDDEGWARRMLLSRRLAERTPSMGAHGLQFCEATTQEALGILHRRFGLGAPGDLRPRLAVDMLVAAFHGALASWVAQAEEAHGAGRAEPPAAGELADRLREAVAALPASLALTAASGGDGGDGG</sequence>
<name>A0A3L8RIM7_STRRN</name>
<evidence type="ECO:0000256" key="2">
    <source>
        <dbReference type="ARBA" id="ARBA00023125"/>
    </source>
</evidence>
<dbReference type="SUPFAM" id="SSF46689">
    <property type="entry name" value="Homeodomain-like"/>
    <property type="match status" value="1"/>
</dbReference>
<evidence type="ECO:0000313" key="7">
    <source>
        <dbReference type="Proteomes" id="UP000281594"/>
    </source>
</evidence>
<feature type="domain" description="HTH tetR-type" evidence="5">
    <location>
        <begin position="22"/>
        <end position="82"/>
    </location>
</feature>
<dbReference type="Pfam" id="PF00440">
    <property type="entry name" value="TetR_N"/>
    <property type="match status" value="1"/>
</dbReference>
<evidence type="ECO:0000313" key="6">
    <source>
        <dbReference type="EMBL" id="RLV79440.1"/>
    </source>
</evidence>
<evidence type="ECO:0000256" key="3">
    <source>
        <dbReference type="ARBA" id="ARBA00023163"/>
    </source>
</evidence>
<organism evidence="6 7">
    <name type="scientific">Streptomyces rapamycinicus (strain ATCC 29253 / DSM 41530 / NRRL 5491 / AYB-994)</name>
    <name type="common">Streptomyces hygroscopicus (strain ATCC 29253)</name>
    <dbReference type="NCBI Taxonomy" id="1343740"/>
    <lineage>
        <taxon>Bacteria</taxon>
        <taxon>Bacillati</taxon>
        <taxon>Actinomycetota</taxon>
        <taxon>Actinomycetes</taxon>
        <taxon>Kitasatosporales</taxon>
        <taxon>Streptomycetaceae</taxon>
        <taxon>Streptomyces</taxon>
        <taxon>Streptomyces violaceusniger group</taxon>
    </lineage>
</organism>